<sequence length="136" mass="15732">MIRRNLEHLLIIPTIPSEHNLTHSNSLASQDVGARRQSLKNGKARTMMGEEILTERNQLSRQDASCFRSPRSPLGRKCRDDESQRNQRAWKVRCLRSRQRTSRGEQRSKKVSVEPNSLEISLWSSHIMRCPEKGIV</sequence>
<reference evidence="2 3" key="1">
    <citation type="submission" date="2022-05" db="EMBL/GenBank/DDBJ databases">
        <title>Chromosome-level reference genomes for two strains of Caenorhabditis briggsae: an improved platform for comparative genomics.</title>
        <authorList>
            <person name="Stevens L."/>
            <person name="Andersen E.C."/>
        </authorList>
    </citation>
    <scope>NUCLEOTIDE SEQUENCE [LARGE SCALE GENOMIC DNA]</scope>
    <source>
        <strain evidence="2">QX1410_ONT</strain>
        <tissue evidence="2">Whole-organism</tissue>
    </source>
</reference>
<accession>A0AAE9IRF3</accession>
<evidence type="ECO:0000256" key="1">
    <source>
        <dbReference type="SAM" id="MobiDB-lite"/>
    </source>
</evidence>
<proteinExistence type="predicted"/>
<evidence type="ECO:0000313" key="3">
    <source>
        <dbReference type="Proteomes" id="UP000827892"/>
    </source>
</evidence>
<feature type="compositionally biased region" description="Polar residues" evidence="1">
    <location>
        <begin position="19"/>
        <end position="29"/>
    </location>
</feature>
<feature type="region of interest" description="Disordered" evidence="1">
    <location>
        <begin position="19"/>
        <end position="45"/>
    </location>
</feature>
<dbReference type="Proteomes" id="UP000827892">
    <property type="component" value="Chromosome III"/>
</dbReference>
<dbReference type="EMBL" id="CP090893">
    <property type="protein sequence ID" value="ULU02561.1"/>
    <property type="molecule type" value="Genomic_DNA"/>
</dbReference>
<evidence type="ECO:0000313" key="2">
    <source>
        <dbReference type="EMBL" id="ULU02561.1"/>
    </source>
</evidence>
<gene>
    <name evidence="2" type="ORF">L3Y34_002266</name>
</gene>
<organism evidence="2 3">
    <name type="scientific">Caenorhabditis briggsae</name>
    <dbReference type="NCBI Taxonomy" id="6238"/>
    <lineage>
        <taxon>Eukaryota</taxon>
        <taxon>Metazoa</taxon>
        <taxon>Ecdysozoa</taxon>
        <taxon>Nematoda</taxon>
        <taxon>Chromadorea</taxon>
        <taxon>Rhabditida</taxon>
        <taxon>Rhabditina</taxon>
        <taxon>Rhabditomorpha</taxon>
        <taxon>Rhabditoidea</taxon>
        <taxon>Rhabditidae</taxon>
        <taxon>Peloderinae</taxon>
        <taxon>Caenorhabditis</taxon>
    </lineage>
</organism>
<protein>
    <submittedName>
        <fullName evidence="2">Uncharacterized protein</fullName>
    </submittedName>
</protein>
<dbReference type="AlphaFoldDB" id="A0AAE9IRF3"/>
<name>A0AAE9IRF3_CAEBR</name>
<feature type="region of interest" description="Disordered" evidence="1">
    <location>
        <begin position="61"/>
        <end position="86"/>
    </location>
</feature>